<keyword evidence="2" id="KW-1185">Reference proteome</keyword>
<protein>
    <submittedName>
        <fullName evidence="1">Uncharacterized protein</fullName>
    </submittedName>
</protein>
<evidence type="ECO:0000313" key="1">
    <source>
        <dbReference type="EMBL" id="TFK20875.1"/>
    </source>
</evidence>
<organism evidence="1 2">
    <name type="scientific">Coprinopsis marcescibilis</name>
    <name type="common">Agaric fungus</name>
    <name type="synonym">Psathyrella marcescibilis</name>
    <dbReference type="NCBI Taxonomy" id="230819"/>
    <lineage>
        <taxon>Eukaryota</taxon>
        <taxon>Fungi</taxon>
        <taxon>Dikarya</taxon>
        <taxon>Basidiomycota</taxon>
        <taxon>Agaricomycotina</taxon>
        <taxon>Agaricomycetes</taxon>
        <taxon>Agaricomycetidae</taxon>
        <taxon>Agaricales</taxon>
        <taxon>Agaricineae</taxon>
        <taxon>Psathyrellaceae</taxon>
        <taxon>Coprinopsis</taxon>
    </lineage>
</organism>
<dbReference type="Proteomes" id="UP000307440">
    <property type="component" value="Unassembled WGS sequence"/>
</dbReference>
<gene>
    <name evidence="1" type="ORF">FA15DRAFT_658769</name>
</gene>
<sequence length="153" mass="17387">MILKSWHKMQKGLSNMLIILHSLCTKPGWQSANVNTLFPYNIIHGVLLVSVLAPLAHISLELVIAGCVDYYLKNKNVEVVDSGKQYSRNGYQVCLQSDIDWALMRQFAHPYNPECCAKETCMLRLRRVVVFEPEFWVKSGLTSGWTTIAQEEG</sequence>
<name>A0A5C3KLK9_COPMA</name>
<accession>A0A5C3KLK9</accession>
<evidence type="ECO:0000313" key="2">
    <source>
        <dbReference type="Proteomes" id="UP000307440"/>
    </source>
</evidence>
<dbReference type="AlphaFoldDB" id="A0A5C3KLK9"/>
<reference evidence="1 2" key="1">
    <citation type="journal article" date="2019" name="Nat. Ecol. Evol.">
        <title>Megaphylogeny resolves global patterns of mushroom evolution.</title>
        <authorList>
            <person name="Varga T."/>
            <person name="Krizsan K."/>
            <person name="Foldi C."/>
            <person name="Dima B."/>
            <person name="Sanchez-Garcia M."/>
            <person name="Sanchez-Ramirez S."/>
            <person name="Szollosi G.J."/>
            <person name="Szarkandi J.G."/>
            <person name="Papp V."/>
            <person name="Albert L."/>
            <person name="Andreopoulos W."/>
            <person name="Angelini C."/>
            <person name="Antonin V."/>
            <person name="Barry K.W."/>
            <person name="Bougher N.L."/>
            <person name="Buchanan P."/>
            <person name="Buyck B."/>
            <person name="Bense V."/>
            <person name="Catcheside P."/>
            <person name="Chovatia M."/>
            <person name="Cooper J."/>
            <person name="Damon W."/>
            <person name="Desjardin D."/>
            <person name="Finy P."/>
            <person name="Geml J."/>
            <person name="Haridas S."/>
            <person name="Hughes K."/>
            <person name="Justo A."/>
            <person name="Karasinski D."/>
            <person name="Kautmanova I."/>
            <person name="Kiss B."/>
            <person name="Kocsube S."/>
            <person name="Kotiranta H."/>
            <person name="LaButti K.M."/>
            <person name="Lechner B.E."/>
            <person name="Liimatainen K."/>
            <person name="Lipzen A."/>
            <person name="Lukacs Z."/>
            <person name="Mihaltcheva S."/>
            <person name="Morgado L.N."/>
            <person name="Niskanen T."/>
            <person name="Noordeloos M.E."/>
            <person name="Ohm R.A."/>
            <person name="Ortiz-Santana B."/>
            <person name="Ovrebo C."/>
            <person name="Racz N."/>
            <person name="Riley R."/>
            <person name="Savchenko A."/>
            <person name="Shiryaev A."/>
            <person name="Soop K."/>
            <person name="Spirin V."/>
            <person name="Szebenyi C."/>
            <person name="Tomsovsky M."/>
            <person name="Tulloss R.E."/>
            <person name="Uehling J."/>
            <person name="Grigoriev I.V."/>
            <person name="Vagvolgyi C."/>
            <person name="Papp T."/>
            <person name="Martin F.M."/>
            <person name="Miettinen O."/>
            <person name="Hibbett D.S."/>
            <person name="Nagy L.G."/>
        </authorList>
    </citation>
    <scope>NUCLEOTIDE SEQUENCE [LARGE SCALE GENOMIC DNA]</scope>
    <source>
        <strain evidence="1 2">CBS 121175</strain>
    </source>
</reference>
<dbReference type="EMBL" id="ML210285">
    <property type="protein sequence ID" value="TFK20875.1"/>
    <property type="molecule type" value="Genomic_DNA"/>
</dbReference>
<proteinExistence type="predicted"/>